<dbReference type="Pfam" id="PF13472">
    <property type="entry name" value="Lipase_GDSL_2"/>
    <property type="match status" value="1"/>
</dbReference>
<evidence type="ECO:0000313" key="2">
    <source>
        <dbReference type="EMBL" id="CUJ82089.1"/>
    </source>
</evidence>
<dbReference type="RefSeq" id="WP_058309393.1">
    <property type="nucleotide sequence ID" value="NZ_CYTW01000001.1"/>
</dbReference>
<feature type="domain" description="SGNH hydrolase-type esterase" evidence="1">
    <location>
        <begin position="52"/>
        <end position="223"/>
    </location>
</feature>
<dbReference type="EMBL" id="CYTW01000001">
    <property type="protein sequence ID" value="CUJ82089.1"/>
    <property type="molecule type" value="Genomic_DNA"/>
</dbReference>
<dbReference type="AlphaFoldDB" id="A0A0P1HZX6"/>
<dbReference type="Gene3D" id="3.40.50.1110">
    <property type="entry name" value="SGNH hydrolase"/>
    <property type="match status" value="1"/>
</dbReference>
<dbReference type="InterPro" id="IPR013830">
    <property type="entry name" value="SGNH_hydro"/>
</dbReference>
<proteinExistence type="predicted"/>
<dbReference type="SUPFAM" id="SSF52266">
    <property type="entry name" value="SGNH hydrolase"/>
    <property type="match status" value="1"/>
</dbReference>
<keyword evidence="2" id="KW-0378">Hydrolase</keyword>
<dbReference type="Proteomes" id="UP000051870">
    <property type="component" value="Unassembled WGS sequence"/>
</dbReference>
<dbReference type="InterPro" id="IPR036514">
    <property type="entry name" value="SGNH_hydro_sf"/>
</dbReference>
<evidence type="ECO:0000259" key="1">
    <source>
        <dbReference type="Pfam" id="PF13472"/>
    </source>
</evidence>
<reference evidence="3" key="1">
    <citation type="submission" date="2015-09" db="EMBL/GenBank/DDBJ databases">
        <authorList>
            <person name="Rodrigo-Torres Lidia"/>
            <person name="Arahal R.David."/>
        </authorList>
    </citation>
    <scope>NUCLEOTIDE SEQUENCE [LARGE SCALE GENOMIC DNA]</scope>
    <source>
        <strain evidence="3">CECT 7735</strain>
    </source>
</reference>
<dbReference type="GO" id="GO:0016788">
    <property type="term" value="F:hydrolase activity, acting on ester bonds"/>
    <property type="evidence" value="ECO:0007669"/>
    <property type="project" value="UniProtKB-ARBA"/>
</dbReference>
<protein>
    <submittedName>
        <fullName evidence="2">GDSL-like Lipase/Acylhydrolase</fullName>
    </submittedName>
</protein>
<evidence type="ECO:0000313" key="3">
    <source>
        <dbReference type="Proteomes" id="UP000051870"/>
    </source>
</evidence>
<keyword evidence="3" id="KW-1185">Reference proteome</keyword>
<accession>A0A0P1HZX6</accession>
<organism evidence="2 3">
    <name type="scientific">Shimia thalassica</name>
    <dbReference type="NCBI Taxonomy" id="1715693"/>
    <lineage>
        <taxon>Bacteria</taxon>
        <taxon>Pseudomonadati</taxon>
        <taxon>Pseudomonadota</taxon>
        <taxon>Alphaproteobacteria</taxon>
        <taxon>Rhodobacterales</taxon>
        <taxon>Roseobacteraceae</taxon>
    </lineage>
</organism>
<sequence length="242" mass="26766">MPLEADQLLRIPLIPLLIGQAIYVRQSAMQLPEPPGPRQGKYGSGPRLRVLILGDSSAAGVGASVQRLALSGQLENCLSGDNSIEWLLAAETGATTKTSLGKLDTLPPHRFDVAVLVHGVNDTTRLTSKRRFMARQTKLIDELKHQHKIKHFVLSGVPPMHHFPLLPQPLRWVLGCQAQRLDKGLHDIAANRPDCSHVALDLPYEPKYVAKDGFHPSEEAYQVWSQLIADHLRPFREATAKA</sequence>
<dbReference type="CDD" id="cd01836">
    <property type="entry name" value="FeeA_FeeB_like"/>
    <property type="match status" value="1"/>
</dbReference>
<name>A0A0P1HZX6_9RHOB</name>
<dbReference type="STRING" id="1715693.PH7735_00108"/>
<gene>
    <name evidence="2" type="ORF">PH7735_00108</name>
</gene>
<dbReference type="GeneID" id="83879211"/>